<gene>
    <name evidence="1" type="ORF">BSZ32_13190</name>
</gene>
<sequence>MPVAPVLENTPLDSAVLESSITKGVDFLLKTQNPDGSWGNATRTKGLNIYAPMPGAHHAFRMGTTSLALAGVIASNDKRSEVSAAIEHCEAWMFREMPKLRRAGGSTIYNNWGHAYGLRALVALANREGVTKEKMAEYAKLAQTQVKSLWTNQDIDGGWGYYGFDSVTAQPSAGSNSFTSATVLLAMKEASVFFKLKLEDRRIGMAVKSIQRQRTPDFAYTYATGHIKRPRYSINRPAGSLARTPACNAALREWGDPKITDEVLAMGLDRLIKRNGWLDIGRKRPKPHETHFAISGYFYYYGHYYASENILQLPDDQQGEWKSKLGKVILDKQESDGSWWDYALYNYGHAYGTGYALTTLARCR</sequence>
<reference evidence="1 2" key="1">
    <citation type="submission" date="2016-12" db="EMBL/GenBank/DDBJ databases">
        <title>Study of bacterial adaptation to deep sea.</title>
        <authorList>
            <person name="Song J."/>
            <person name="Yoshizawa S."/>
            <person name="Kogure K."/>
        </authorList>
    </citation>
    <scope>NUCLEOTIDE SEQUENCE [LARGE SCALE GENOMIC DNA]</scope>
    <source>
        <strain evidence="1 2">SAORIC-165</strain>
    </source>
</reference>
<comment type="caution">
    <text evidence="1">The sequence shown here is derived from an EMBL/GenBank/DDBJ whole genome shotgun (WGS) entry which is preliminary data.</text>
</comment>
<dbReference type="InterPro" id="IPR008930">
    <property type="entry name" value="Terpenoid_cyclase/PrenylTrfase"/>
</dbReference>
<dbReference type="Gene3D" id="1.50.10.20">
    <property type="match status" value="1"/>
</dbReference>
<protein>
    <recommendedName>
        <fullName evidence="3">Squalene cyclase C-terminal domain-containing protein</fullName>
    </recommendedName>
</protein>
<dbReference type="AlphaFoldDB" id="A0A2S7U5S1"/>
<proteinExistence type="predicted"/>
<evidence type="ECO:0000313" key="1">
    <source>
        <dbReference type="EMBL" id="PQJ30359.1"/>
    </source>
</evidence>
<evidence type="ECO:0000313" key="2">
    <source>
        <dbReference type="Proteomes" id="UP000239907"/>
    </source>
</evidence>
<keyword evidence="2" id="KW-1185">Reference proteome</keyword>
<name>A0A2S7U5S1_9BACT</name>
<dbReference type="Proteomes" id="UP000239907">
    <property type="component" value="Unassembled WGS sequence"/>
</dbReference>
<organism evidence="1 2">
    <name type="scientific">Rubritalea profundi</name>
    <dbReference type="NCBI Taxonomy" id="1658618"/>
    <lineage>
        <taxon>Bacteria</taxon>
        <taxon>Pseudomonadati</taxon>
        <taxon>Verrucomicrobiota</taxon>
        <taxon>Verrucomicrobiia</taxon>
        <taxon>Verrucomicrobiales</taxon>
        <taxon>Rubritaleaceae</taxon>
        <taxon>Rubritalea</taxon>
    </lineage>
</organism>
<accession>A0A2S7U5S1</accession>
<evidence type="ECO:0008006" key="3">
    <source>
        <dbReference type="Google" id="ProtNLM"/>
    </source>
</evidence>
<dbReference type="SUPFAM" id="SSF48239">
    <property type="entry name" value="Terpenoid cyclases/Protein prenyltransferases"/>
    <property type="match status" value="2"/>
</dbReference>
<dbReference type="EMBL" id="MQWA01000001">
    <property type="protein sequence ID" value="PQJ30359.1"/>
    <property type="molecule type" value="Genomic_DNA"/>
</dbReference>